<feature type="compositionally biased region" description="Basic residues" evidence="25">
    <location>
        <begin position="440"/>
        <end position="454"/>
    </location>
</feature>
<keyword evidence="5" id="KW-1017">Isopeptide bond</keyword>
<accession>A0A7J7JML5</accession>
<comment type="catalytic activity">
    <reaction evidence="23">
        <text>L-threonyl-[protein] + ATP = O-phospho-L-threonyl-[protein] + ADP + H(+)</text>
        <dbReference type="Rhea" id="RHEA:46608"/>
        <dbReference type="Rhea" id="RHEA-COMP:11060"/>
        <dbReference type="Rhea" id="RHEA-COMP:11605"/>
        <dbReference type="ChEBI" id="CHEBI:15378"/>
        <dbReference type="ChEBI" id="CHEBI:30013"/>
        <dbReference type="ChEBI" id="CHEBI:30616"/>
        <dbReference type="ChEBI" id="CHEBI:61977"/>
        <dbReference type="ChEBI" id="CHEBI:456216"/>
        <dbReference type="EC" id="2.7.11.1"/>
    </reaction>
    <physiologicalReaction direction="left-to-right" evidence="23">
        <dbReference type="Rhea" id="RHEA:46609"/>
    </physiologicalReaction>
</comment>
<dbReference type="Gene3D" id="1.10.510.10">
    <property type="entry name" value="Transferase(Phosphotransferase) domain 1"/>
    <property type="match status" value="1"/>
</dbReference>
<keyword evidence="7" id="KW-0597">Phosphoprotein</keyword>
<feature type="compositionally biased region" description="Basic and acidic residues" evidence="25">
    <location>
        <begin position="219"/>
        <end position="229"/>
    </location>
</feature>
<dbReference type="EC" id="2.7.11.1" evidence="3"/>
<keyword evidence="8" id="KW-0507">mRNA processing</keyword>
<evidence type="ECO:0000256" key="13">
    <source>
        <dbReference type="ARBA" id="ARBA00022838"/>
    </source>
</evidence>
<dbReference type="InterPro" id="IPR011009">
    <property type="entry name" value="Kinase-like_dom_sf"/>
</dbReference>
<proteinExistence type="inferred from homology"/>
<feature type="compositionally biased region" description="Polar residues" evidence="25">
    <location>
        <begin position="519"/>
        <end position="529"/>
    </location>
</feature>
<dbReference type="SUPFAM" id="SSF56112">
    <property type="entry name" value="Protein kinase-like (PK-like)"/>
    <property type="match status" value="1"/>
</dbReference>
<keyword evidence="6" id="KW-0723">Serine/threonine-protein kinase</keyword>
<feature type="compositionally biased region" description="Basic and acidic residues" evidence="25">
    <location>
        <begin position="356"/>
        <end position="404"/>
    </location>
</feature>
<feature type="compositionally biased region" description="Basic and acidic residues" evidence="25">
    <location>
        <begin position="415"/>
        <end position="439"/>
    </location>
</feature>
<dbReference type="FunFam" id="3.30.200.20:FF:000123">
    <property type="entry name" value="serine/threonine-protein kinase PRP4 homolog"/>
    <property type="match status" value="1"/>
</dbReference>
<evidence type="ECO:0000256" key="22">
    <source>
        <dbReference type="ARBA" id="ARBA00046964"/>
    </source>
</evidence>
<evidence type="ECO:0000256" key="12">
    <source>
        <dbReference type="ARBA" id="ARBA00022777"/>
    </source>
</evidence>
<dbReference type="Pfam" id="PF00069">
    <property type="entry name" value="Pkinase"/>
    <property type="match status" value="1"/>
</dbReference>
<gene>
    <name evidence="27" type="ORF">EB796_015048</name>
</gene>
<evidence type="ECO:0000256" key="21">
    <source>
        <dbReference type="ARBA" id="ARBA00031858"/>
    </source>
</evidence>
<evidence type="ECO:0000256" key="4">
    <source>
        <dbReference type="ARBA" id="ARBA00022454"/>
    </source>
</evidence>
<keyword evidence="16" id="KW-0007">Acetylation</keyword>
<keyword evidence="17" id="KW-0508">mRNA splicing</keyword>
<dbReference type="InterPro" id="IPR008271">
    <property type="entry name" value="Ser/Thr_kinase_AS"/>
</dbReference>
<evidence type="ECO:0000256" key="10">
    <source>
        <dbReference type="ARBA" id="ARBA00022728"/>
    </source>
</evidence>
<dbReference type="PROSITE" id="PS00108">
    <property type="entry name" value="PROTEIN_KINASE_ST"/>
    <property type="match status" value="1"/>
</dbReference>
<comment type="caution">
    <text evidence="27">The sequence shown here is derived from an EMBL/GenBank/DDBJ whole genome shotgun (WGS) entry which is preliminary data.</text>
</comment>
<keyword evidence="4" id="KW-0158">Chromosome</keyword>
<dbReference type="PANTHER" id="PTHR24058:SF103">
    <property type="entry name" value="SERINE_THREONINE-PROTEIN KINASE PRP4 HOMOLOG"/>
    <property type="match status" value="1"/>
</dbReference>
<dbReference type="GO" id="GO:0004674">
    <property type="term" value="F:protein serine/threonine kinase activity"/>
    <property type="evidence" value="ECO:0007669"/>
    <property type="project" value="UniProtKB-KW"/>
</dbReference>
<feature type="compositionally biased region" description="Basic and acidic residues" evidence="25">
    <location>
        <begin position="99"/>
        <end position="124"/>
    </location>
</feature>
<dbReference type="InterPro" id="IPR050494">
    <property type="entry name" value="Ser_Thr_dual-spec_kinase"/>
</dbReference>
<evidence type="ECO:0000256" key="2">
    <source>
        <dbReference type="ARBA" id="ARBA00004629"/>
    </source>
</evidence>
<feature type="region of interest" description="Disordered" evidence="25">
    <location>
        <begin position="170"/>
        <end position="535"/>
    </location>
</feature>
<dbReference type="GO" id="GO:0000776">
    <property type="term" value="C:kinetochore"/>
    <property type="evidence" value="ECO:0007669"/>
    <property type="project" value="UniProtKB-KW"/>
</dbReference>
<dbReference type="GO" id="GO:0045292">
    <property type="term" value="P:mRNA cis splicing, via spliceosome"/>
    <property type="evidence" value="ECO:0007669"/>
    <property type="project" value="InterPro"/>
</dbReference>
<dbReference type="Gene3D" id="3.30.200.20">
    <property type="entry name" value="Phosphorylase Kinase, domain 1"/>
    <property type="match status" value="1"/>
</dbReference>
<keyword evidence="11" id="KW-0547">Nucleotide-binding</keyword>
<evidence type="ECO:0000256" key="8">
    <source>
        <dbReference type="ARBA" id="ARBA00022664"/>
    </source>
</evidence>
<evidence type="ECO:0000256" key="9">
    <source>
        <dbReference type="ARBA" id="ARBA00022679"/>
    </source>
</evidence>
<evidence type="ECO:0000256" key="20">
    <source>
        <dbReference type="ARBA" id="ARBA00023637"/>
    </source>
</evidence>
<feature type="compositionally biased region" description="Basic and acidic residues" evidence="25">
    <location>
        <begin position="455"/>
        <end position="475"/>
    </location>
</feature>
<comment type="similarity">
    <text evidence="19">Belongs to the protein kinase superfamily. CMGC Ser/Thr protein kinase family.</text>
</comment>
<keyword evidence="15" id="KW-0832">Ubl conjugation</keyword>
<reference evidence="27" key="1">
    <citation type="submission" date="2020-06" db="EMBL/GenBank/DDBJ databases">
        <title>Draft genome of Bugula neritina, a colonial animal packing powerful symbionts and potential medicines.</title>
        <authorList>
            <person name="Rayko M."/>
        </authorList>
    </citation>
    <scope>NUCLEOTIDE SEQUENCE [LARGE SCALE GENOMIC DNA]</scope>
    <source>
        <strain evidence="27">Kwan_BN1</strain>
    </source>
</reference>
<evidence type="ECO:0000313" key="28">
    <source>
        <dbReference type="Proteomes" id="UP000593567"/>
    </source>
</evidence>
<dbReference type="InterPro" id="IPR000719">
    <property type="entry name" value="Prot_kinase_dom"/>
</dbReference>
<keyword evidence="12" id="KW-0418">Kinase</keyword>
<evidence type="ECO:0000256" key="18">
    <source>
        <dbReference type="ARBA" id="ARBA00023242"/>
    </source>
</evidence>
<feature type="compositionally biased region" description="Basic and acidic residues" evidence="25">
    <location>
        <begin position="270"/>
        <end position="348"/>
    </location>
</feature>
<protein>
    <recommendedName>
        <fullName evidence="20">Serine/threonine-protein kinase PRP4 homolog</fullName>
        <ecNumber evidence="3">2.7.11.1</ecNumber>
    </recommendedName>
    <alternativeName>
        <fullName evidence="21">PRP4 pre-mRNA-processing factor 4 homolog</fullName>
    </alternativeName>
</protein>
<dbReference type="AlphaFoldDB" id="A0A7J7JML5"/>
<evidence type="ECO:0000256" key="15">
    <source>
        <dbReference type="ARBA" id="ARBA00022843"/>
    </source>
</evidence>
<comment type="catalytic activity">
    <reaction evidence="24">
        <text>L-seryl-[protein] + ATP = O-phospho-L-seryl-[protein] + ADP + H(+)</text>
        <dbReference type="Rhea" id="RHEA:17989"/>
        <dbReference type="Rhea" id="RHEA-COMP:9863"/>
        <dbReference type="Rhea" id="RHEA-COMP:11604"/>
        <dbReference type="ChEBI" id="CHEBI:15378"/>
        <dbReference type="ChEBI" id="CHEBI:29999"/>
        <dbReference type="ChEBI" id="CHEBI:30616"/>
        <dbReference type="ChEBI" id="CHEBI:83421"/>
        <dbReference type="ChEBI" id="CHEBI:456216"/>
        <dbReference type="EC" id="2.7.11.1"/>
    </reaction>
    <physiologicalReaction direction="left-to-right" evidence="24">
        <dbReference type="Rhea" id="RHEA:17990"/>
    </physiologicalReaction>
</comment>
<feature type="compositionally biased region" description="Basic and acidic residues" evidence="25">
    <location>
        <begin position="197"/>
        <end position="208"/>
    </location>
</feature>
<dbReference type="FunFam" id="1.10.510.10:FF:000078">
    <property type="entry name" value="Serine/threonine-protein kinase PRP4 homolog"/>
    <property type="match status" value="1"/>
</dbReference>
<dbReference type="SMART" id="SM00220">
    <property type="entry name" value="S_TKc"/>
    <property type="match status" value="1"/>
</dbReference>
<keyword evidence="13" id="KW-0995">Kinetochore</keyword>
<dbReference type="InterPro" id="IPR044092">
    <property type="entry name" value="STKc_PRP4"/>
</dbReference>
<dbReference type="OrthoDB" id="3967at2759"/>
<comment type="subcellular location">
    <subcellularLocation>
        <location evidence="2">Chromosome</location>
        <location evidence="2">Centromere</location>
        <location evidence="2">Kinetochore</location>
    </subcellularLocation>
    <subcellularLocation>
        <location evidence="1">Nucleus</location>
    </subcellularLocation>
</comment>
<evidence type="ECO:0000256" key="24">
    <source>
        <dbReference type="ARBA" id="ARBA00048977"/>
    </source>
</evidence>
<feature type="compositionally biased region" description="Basic residues" evidence="25">
    <location>
        <begin position="49"/>
        <end position="74"/>
    </location>
</feature>
<organism evidence="27 28">
    <name type="scientific">Bugula neritina</name>
    <name type="common">Brown bryozoan</name>
    <name type="synonym">Sertularia neritina</name>
    <dbReference type="NCBI Taxonomy" id="10212"/>
    <lineage>
        <taxon>Eukaryota</taxon>
        <taxon>Metazoa</taxon>
        <taxon>Spiralia</taxon>
        <taxon>Lophotrochozoa</taxon>
        <taxon>Bryozoa</taxon>
        <taxon>Gymnolaemata</taxon>
        <taxon>Cheilostomatida</taxon>
        <taxon>Flustrina</taxon>
        <taxon>Buguloidea</taxon>
        <taxon>Bugulidae</taxon>
        <taxon>Bugula</taxon>
    </lineage>
</organism>
<sequence length="994" mass="114699">MSSHQEVIQISDSEETPHKHQVAATKNGKDHHSIVTVSLSSSDSEGGKSHKHKKKSKHKKHKHKSEKHKSKKSKSSKENTGDLSDRSERKSAKHRKLDKTHSDRDSSEETRQKRIRLEENDLEDLKGVQAILRHQLTNNHLIDDSVPSEEDGEVDYEENIQKMIEARKNLKAKVKVSKKSDHDANDSQKENSTGESLDNRKNDFESGKKDKHHRSSTPPKEHGQRDRSPQHSSHKSPGKVDKRENRRSLEKPSKSRDSDKTARTTSNRPTEARVGDRSKDKPDSDRNRRNSDRDRLKHDSDRDRLKHDSDRDRLKHDSDRDRLKHDSDRDQLKHDSDRDRLKHDSDRDRHRRDSSRHRDGDRRESDRRGERESDRVTSKASSKDIERKRENERGSRDYRDRRNDAANSRYGVVSSRDRSHIRNDSSYRRDERSDRDRDRPARRHSPAGRHRRPSRSRDERRRSREKNSDRKKKESSDEELDVDLPSEEEDEEAIIEQRRKARAAMMEKLKLQNQEEDSMSSTKANSSRENSPDSDAIVDEAVKEEAAEAAGMFGENFEESIKQKRKLLLNEGESVSAPTSQVTTPAKTLPKTTSAAALDIFAEHTNAFSDNVDSPTLAARRAAQDTQANNPLLTDNWDDAEGYYRVRIGETMDSRYSVYGFTGSGVFSSVVRARDGARDNKEVCIKIIRNNELMLKTGMKELEYLKKLNDADPDDRFHCLRIRGHFKHKQHLCLVFESLNMNLRELLKKYGKDVGLHVKAVRSYSQQLLLALKLLKRCSIIHADIKPDNILVSENKLVLKLCDFGSAMHVGEIENTPYLVSRFYRAPEIGEFTFAYLNGKGWVMRLTVLGLPYDYGVDLWSVAVTIYELYTGKIMFPGKSNNEMLKLIQDFKGKLPNKVVKKGVFKDNHYDSQCNFLYTEVDKVTEKEKVTVLNTIPANTQLLTNLTRGHRLPEDQLQKVSQMKDLMDKMLMLDPAKRVTINQCLTHPFITEKL</sequence>
<evidence type="ECO:0000256" key="19">
    <source>
        <dbReference type="ARBA" id="ARBA00023596"/>
    </source>
</evidence>
<evidence type="ECO:0000256" key="14">
    <source>
        <dbReference type="ARBA" id="ARBA00022840"/>
    </source>
</evidence>
<keyword evidence="18" id="KW-0539">Nucleus</keyword>
<evidence type="ECO:0000259" key="26">
    <source>
        <dbReference type="PROSITE" id="PS50011"/>
    </source>
</evidence>
<evidence type="ECO:0000256" key="16">
    <source>
        <dbReference type="ARBA" id="ARBA00022990"/>
    </source>
</evidence>
<feature type="region of interest" description="Disordered" evidence="25">
    <location>
        <begin position="136"/>
        <end position="157"/>
    </location>
</feature>
<feature type="compositionally biased region" description="Polar residues" evidence="25">
    <location>
        <begin position="1"/>
        <end position="11"/>
    </location>
</feature>
<comment type="subunit">
    <text evidence="22">Interacts with CLK1 C-terminus. Associates with the U5 snRNP and NCOR1 deacetylase complexes. Identified in the spliceosome C complex.</text>
</comment>
<evidence type="ECO:0000256" key="23">
    <source>
        <dbReference type="ARBA" id="ARBA00048659"/>
    </source>
</evidence>
<evidence type="ECO:0000256" key="17">
    <source>
        <dbReference type="ARBA" id="ARBA00023187"/>
    </source>
</evidence>
<name>A0A7J7JML5_BUGNE</name>
<feature type="compositionally biased region" description="Acidic residues" evidence="25">
    <location>
        <begin position="476"/>
        <end position="494"/>
    </location>
</feature>
<evidence type="ECO:0000256" key="11">
    <source>
        <dbReference type="ARBA" id="ARBA00022741"/>
    </source>
</evidence>
<dbReference type="PROSITE" id="PS50011">
    <property type="entry name" value="PROTEIN_KINASE_DOM"/>
    <property type="match status" value="1"/>
</dbReference>
<dbReference type="EMBL" id="VXIV02002236">
    <property type="protein sequence ID" value="KAF6026648.1"/>
    <property type="molecule type" value="Genomic_DNA"/>
</dbReference>
<evidence type="ECO:0000256" key="3">
    <source>
        <dbReference type="ARBA" id="ARBA00012513"/>
    </source>
</evidence>
<keyword evidence="14" id="KW-0067">ATP-binding</keyword>
<evidence type="ECO:0000313" key="27">
    <source>
        <dbReference type="EMBL" id="KAF6026648.1"/>
    </source>
</evidence>
<feature type="domain" description="Protein kinase" evidence="26">
    <location>
        <begin position="656"/>
        <end position="990"/>
    </location>
</feature>
<feature type="compositionally biased region" description="Basic and acidic residues" evidence="25">
    <location>
        <begin position="75"/>
        <end position="90"/>
    </location>
</feature>
<feature type="region of interest" description="Disordered" evidence="25">
    <location>
        <begin position="1"/>
        <end position="124"/>
    </location>
</feature>
<keyword evidence="9" id="KW-0808">Transferase</keyword>
<feature type="compositionally biased region" description="Basic and acidic residues" evidence="25">
    <location>
        <begin position="178"/>
        <end position="189"/>
    </location>
</feature>
<evidence type="ECO:0000256" key="25">
    <source>
        <dbReference type="SAM" id="MobiDB-lite"/>
    </source>
</evidence>
<keyword evidence="10" id="KW-0747">Spliceosome</keyword>
<dbReference type="Proteomes" id="UP000593567">
    <property type="component" value="Unassembled WGS sequence"/>
</dbReference>
<dbReference type="CDD" id="cd14135">
    <property type="entry name" value="STKc_PRP4"/>
    <property type="match status" value="1"/>
</dbReference>
<evidence type="ECO:0000256" key="5">
    <source>
        <dbReference type="ARBA" id="ARBA00022499"/>
    </source>
</evidence>
<evidence type="ECO:0000256" key="6">
    <source>
        <dbReference type="ARBA" id="ARBA00022527"/>
    </source>
</evidence>
<dbReference type="GO" id="GO:0005681">
    <property type="term" value="C:spliceosomal complex"/>
    <property type="evidence" value="ECO:0007669"/>
    <property type="project" value="UniProtKB-KW"/>
</dbReference>
<dbReference type="GO" id="GO:0005524">
    <property type="term" value="F:ATP binding"/>
    <property type="evidence" value="ECO:0007669"/>
    <property type="project" value="UniProtKB-KW"/>
</dbReference>
<dbReference type="PANTHER" id="PTHR24058">
    <property type="entry name" value="DUAL SPECIFICITY PROTEIN KINASE"/>
    <property type="match status" value="1"/>
</dbReference>
<evidence type="ECO:0000256" key="1">
    <source>
        <dbReference type="ARBA" id="ARBA00004123"/>
    </source>
</evidence>
<keyword evidence="28" id="KW-1185">Reference proteome</keyword>
<feature type="compositionally biased region" description="Acidic residues" evidence="25">
    <location>
        <begin position="146"/>
        <end position="157"/>
    </location>
</feature>
<feature type="compositionally biased region" description="Basic and acidic residues" evidence="25">
    <location>
        <begin position="238"/>
        <end position="262"/>
    </location>
</feature>
<evidence type="ECO:0000256" key="7">
    <source>
        <dbReference type="ARBA" id="ARBA00022553"/>
    </source>
</evidence>